<sequence length="997" mass="111003">MLLILTADGLSYVHSLEERVAFLELKLQRYGIQDVEPDSPASLQSHASNHPADSHAQTAKFSLKQDDSVIRPLLNAKTNGSSRSLSQMLRFGTQDDVSFNRLLFAELHKTEATVDLAQAWEEPLAAAGDDYVRFEVPKNLDPSPVSLPETRVAEYLTRVYFEFANFSSPALHEPTFRRKLEYAYSIEEPGRVKEGDRHAHLAFFFSYMIFAIALLTLQKHDATGVPMSLCERYHGAALRCLEPIGLPELGLHQDPPPGKVDPLTLDTRRRVFWVAYSMDRTVGTILDRPFCLSDGAIDTQFPSPVNDDLITSEGIATGDSTSLGKKAFSIYYFRYRQLQSEIQVTLRERKPAAYPPTNYETWQQDMHQRLLDWKSSTPKDSAPSNIAPPEVLELAYHQALIALYRPSPNIPNPSESAMVILADSASFFIKLYRRLHRKNKLRLFWQAVYNLFAAGTALLYCYSHSAQVRERMSFRSLETTVHSCSAAMWAMVERFPAAKGKRDAFDAIASAALDAIASTMDRPVGIARSETGSAIGGTVESSAPCPGSAVMTGSQNLANVAERTAMSDPGGVENNDFMSWTGTAGEQIATDDISLDMGVFQGASSFSLSTWIVLGVVRAITDDTDAGEDRLAAANPAITIPGIKIGNRVFCVVMLTRLISIHEEMTAVAWNVLQFLFRYEISKSDHDYKTILQYIRNHFADYQRNTKSKPQFSDDDSNPEAVCLLLASRSILYRPLTQLLLLPLIIAFVTGFDLPPLLVIHAADPLDLRTGRQPGQVRTGLLRRMDVGRQQAAKQRKNARHNVQPEEPLDGIALSHQPCPWHQSRVEGNHRPGLFRAGDPPVERIRLQHVHQLAGQIPLATRVSGRIWRRMGQFFGRRVLCIWQSGLLRRVVSAAGCYHDARRVCEMRLEEREQQRVADMVDGECPLEAIDRVANAVWELQSGVEKESLNGRIFLCFPLGDEGADGSQTGEVQTQVADIGLTKQTVDRCCCVVAISA</sequence>
<dbReference type="STRING" id="1408163.A0A0F4YYT3"/>
<comment type="caution">
    <text evidence="10">The sequence shown here is derived from an EMBL/GenBank/DDBJ whole genome shotgun (WGS) entry which is preliminary data.</text>
</comment>
<dbReference type="GO" id="GO:0043565">
    <property type="term" value="F:sequence-specific DNA binding"/>
    <property type="evidence" value="ECO:0007669"/>
    <property type="project" value="TreeGrafter"/>
</dbReference>
<reference evidence="10 11" key="1">
    <citation type="submission" date="2015-04" db="EMBL/GenBank/DDBJ databases">
        <authorList>
            <person name="Heijne W.H."/>
            <person name="Fedorova N.D."/>
            <person name="Nierman W.C."/>
            <person name="Vollebregt A.W."/>
            <person name="Zhao Z."/>
            <person name="Wu L."/>
            <person name="Kumar M."/>
            <person name="Stam H."/>
            <person name="van den Berg M.A."/>
            <person name="Pel H.J."/>
        </authorList>
    </citation>
    <scope>NUCLEOTIDE SEQUENCE [LARGE SCALE GENOMIC DNA]</scope>
    <source>
        <strain evidence="10 11">CBS 393.64</strain>
    </source>
</reference>
<evidence type="ECO:0000313" key="10">
    <source>
        <dbReference type="EMBL" id="KKA23001.1"/>
    </source>
</evidence>
<dbReference type="Pfam" id="PF04082">
    <property type="entry name" value="Fungal_trans"/>
    <property type="match status" value="1"/>
</dbReference>
<evidence type="ECO:0000256" key="2">
    <source>
        <dbReference type="ARBA" id="ARBA00022723"/>
    </source>
</evidence>
<evidence type="ECO:0000256" key="4">
    <source>
        <dbReference type="ARBA" id="ARBA00023015"/>
    </source>
</evidence>
<dbReference type="GO" id="GO:0045944">
    <property type="term" value="P:positive regulation of transcription by RNA polymerase II"/>
    <property type="evidence" value="ECO:0007669"/>
    <property type="project" value="TreeGrafter"/>
</dbReference>
<evidence type="ECO:0000256" key="8">
    <source>
        <dbReference type="SAM" id="MobiDB-lite"/>
    </source>
</evidence>
<name>A0A0F4YYT3_RASE3</name>
<evidence type="ECO:0000259" key="9">
    <source>
        <dbReference type="SMART" id="SM00906"/>
    </source>
</evidence>
<dbReference type="CDD" id="cd12148">
    <property type="entry name" value="fungal_TF_MHR"/>
    <property type="match status" value="1"/>
</dbReference>
<dbReference type="Proteomes" id="UP000053958">
    <property type="component" value="Unassembled WGS sequence"/>
</dbReference>
<dbReference type="CDD" id="cd14723">
    <property type="entry name" value="ZIP_Ppr1"/>
    <property type="match status" value="1"/>
</dbReference>
<evidence type="ECO:0000256" key="7">
    <source>
        <dbReference type="ARBA" id="ARBA00023242"/>
    </source>
</evidence>
<dbReference type="OrthoDB" id="3364175at2759"/>
<proteinExistence type="predicted"/>
<keyword evidence="6" id="KW-0804">Transcription</keyword>
<dbReference type="GeneID" id="25315314"/>
<dbReference type="InterPro" id="IPR007219">
    <property type="entry name" value="XnlR_reg_dom"/>
</dbReference>
<dbReference type="SMART" id="SM00906">
    <property type="entry name" value="Fungal_trans"/>
    <property type="match status" value="1"/>
</dbReference>
<keyword evidence="2" id="KW-0479">Metal-binding</keyword>
<gene>
    <name evidence="10" type="ORF">T310_2963</name>
</gene>
<dbReference type="RefSeq" id="XP_013329613.1">
    <property type="nucleotide sequence ID" value="XM_013474159.1"/>
</dbReference>
<keyword evidence="4" id="KW-0805">Transcription regulation</keyword>
<organism evidence="10 11">
    <name type="scientific">Rasamsonia emersonii (strain ATCC 16479 / CBS 393.64 / IMI 116815)</name>
    <dbReference type="NCBI Taxonomy" id="1408163"/>
    <lineage>
        <taxon>Eukaryota</taxon>
        <taxon>Fungi</taxon>
        <taxon>Dikarya</taxon>
        <taxon>Ascomycota</taxon>
        <taxon>Pezizomycotina</taxon>
        <taxon>Eurotiomycetes</taxon>
        <taxon>Eurotiomycetidae</taxon>
        <taxon>Eurotiales</taxon>
        <taxon>Trichocomaceae</taxon>
        <taxon>Rasamsonia</taxon>
    </lineage>
</organism>
<dbReference type="GO" id="GO:0006351">
    <property type="term" value="P:DNA-templated transcription"/>
    <property type="evidence" value="ECO:0007669"/>
    <property type="project" value="InterPro"/>
</dbReference>
<dbReference type="GO" id="GO:0005634">
    <property type="term" value="C:nucleus"/>
    <property type="evidence" value="ECO:0007669"/>
    <property type="project" value="UniProtKB-SubCell"/>
</dbReference>
<dbReference type="EMBL" id="LASV01000113">
    <property type="protein sequence ID" value="KKA23001.1"/>
    <property type="molecule type" value="Genomic_DNA"/>
</dbReference>
<evidence type="ECO:0000256" key="3">
    <source>
        <dbReference type="ARBA" id="ARBA00022833"/>
    </source>
</evidence>
<evidence type="ECO:0000256" key="6">
    <source>
        <dbReference type="ARBA" id="ARBA00023163"/>
    </source>
</evidence>
<keyword evidence="11" id="KW-1185">Reference proteome</keyword>
<accession>A0A0F4YYT3</accession>
<dbReference type="GO" id="GO:0000981">
    <property type="term" value="F:DNA-binding transcription factor activity, RNA polymerase II-specific"/>
    <property type="evidence" value="ECO:0007669"/>
    <property type="project" value="TreeGrafter"/>
</dbReference>
<feature type="region of interest" description="Disordered" evidence="8">
    <location>
        <begin position="38"/>
        <end position="58"/>
    </location>
</feature>
<dbReference type="PANTHER" id="PTHR47782">
    <property type="entry name" value="ZN(II)2CYS6 TRANSCRIPTION FACTOR (EUROFUNG)-RELATED"/>
    <property type="match status" value="1"/>
</dbReference>
<keyword evidence="7" id="KW-0539">Nucleus</keyword>
<comment type="subcellular location">
    <subcellularLocation>
        <location evidence="1">Nucleus</location>
    </subcellularLocation>
</comment>
<evidence type="ECO:0000256" key="1">
    <source>
        <dbReference type="ARBA" id="ARBA00004123"/>
    </source>
</evidence>
<dbReference type="InterPro" id="IPR052202">
    <property type="entry name" value="Yeast_MetPath_Reg"/>
</dbReference>
<protein>
    <recommendedName>
        <fullName evidence="9">Xylanolytic transcriptional activator regulatory domain-containing protein</fullName>
    </recommendedName>
</protein>
<feature type="domain" description="Xylanolytic transcriptional activator regulatory" evidence="9">
    <location>
        <begin position="230"/>
        <end position="308"/>
    </location>
</feature>
<keyword evidence="3" id="KW-0862">Zinc</keyword>
<dbReference type="AlphaFoldDB" id="A0A0F4YYT3"/>
<dbReference type="GO" id="GO:0008270">
    <property type="term" value="F:zinc ion binding"/>
    <property type="evidence" value="ECO:0007669"/>
    <property type="project" value="InterPro"/>
</dbReference>
<dbReference type="PANTHER" id="PTHR47782:SF1">
    <property type="entry name" value="PYRIMIDINE PATHWAY REGULATORY PROTEIN 1"/>
    <property type="match status" value="1"/>
</dbReference>
<keyword evidence="5" id="KW-0238">DNA-binding</keyword>
<evidence type="ECO:0000256" key="5">
    <source>
        <dbReference type="ARBA" id="ARBA00023125"/>
    </source>
</evidence>
<evidence type="ECO:0000313" key="11">
    <source>
        <dbReference type="Proteomes" id="UP000053958"/>
    </source>
</evidence>